<evidence type="ECO:0000313" key="3">
    <source>
        <dbReference type="EMBL" id="MBL0744588.1"/>
    </source>
</evidence>
<evidence type="ECO:0008006" key="5">
    <source>
        <dbReference type="Google" id="ProtNLM"/>
    </source>
</evidence>
<dbReference type="Proteomes" id="UP000613030">
    <property type="component" value="Unassembled WGS sequence"/>
</dbReference>
<feature type="region of interest" description="Disordered" evidence="1">
    <location>
        <begin position="45"/>
        <end position="78"/>
    </location>
</feature>
<reference evidence="3 4" key="1">
    <citation type="submission" date="2021-01" db="EMBL/GenBank/DDBJ databases">
        <title>Chryseolinea sp. Jin1 Genome sequencing and assembly.</title>
        <authorList>
            <person name="Kim I."/>
        </authorList>
    </citation>
    <scope>NUCLEOTIDE SEQUENCE [LARGE SCALE GENOMIC DNA]</scope>
    <source>
        <strain evidence="3 4">Jin1</strain>
    </source>
</reference>
<dbReference type="RefSeq" id="WP_202014286.1">
    <property type="nucleotide sequence ID" value="NZ_JAERRB010000011.1"/>
</dbReference>
<evidence type="ECO:0000313" key="4">
    <source>
        <dbReference type="Proteomes" id="UP000613030"/>
    </source>
</evidence>
<proteinExistence type="predicted"/>
<keyword evidence="2" id="KW-1133">Transmembrane helix</keyword>
<feature type="compositionally biased region" description="Polar residues" evidence="1">
    <location>
        <begin position="45"/>
        <end position="55"/>
    </location>
</feature>
<keyword evidence="2" id="KW-0472">Membrane</keyword>
<feature type="transmembrane region" description="Helical" evidence="2">
    <location>
        <begin position="86"/>
        <end position="104"/>
    </location>
</feature>
<keyword evidence="2" id="KW-0812">Transmembrane</keyword>
<evidence type="ECO:0000256" key="2">
    <source>
        <dbReference type="SAM" id="Phobius"/>
    </source>
</evidence>
<keyword evidence="4" id="KW-1185">Reference proteome</keyword>
<accession>A0ABS1KYR2</accession>
<gene>
    <name evidence="3" type="ORF">JI741_25360</name>
</gene>
<evidence type="ECO:0000256" key="1">
    <source>
        <dbReference type="SAM" id="MobiDB-lite"/>
    </source>
</evidence>
<name>A0ABS1KYR2_9BACT</name>
<organism evidence="3 4">
    <name type="scientific">Chryseolinea lacunae</name>
    <dbReference type="NCBI Taxonomy" id="2801331"/>
    <lineage>
        <taxon>Bacteria</taxon>
        <taxon>Pseudomonadati</taxon>
        <taxon>Bacteroidota</taxon>
        <taxon>Cytophagia</taxon>
        <taxon>Cytophagales</taxon>
        <taxon>Fulvivirgaceae</taxon>
        <taxon>Chryseolinea</taxon>
    </lineage>
</organism>
<dbReference type="EMBL" id="JAERRB010000011">
    <property type="protein sequence ID" value="MBL0744588.1"/>
    <property type="molecule type" value="Genomic_DNA"/>
</dbReference>
<protein>
    <recommendedName>
        <fullName evidence="5">Gram-positive cocci surface proteins LPxTG domain-containing protein</fullName>
    </recommendedName>
</protein>
<comment type="caution">
    <text evidence="3">The sequence shown here is derived from an EMBL/GenBank/DDBJ whole genome shotgun (WGS) entry which is preliminary data.</text>
</comment>
<sequence length="111" mass="11457">MNIATLGDATSVATTAPATTNWMDKLNNVITKVVQPATNVYTQIKTGNNATSQQPAAPANPWVTNPDPNPTPGTPAPAAESNTLKYVMIAGGVALAGIATYFVVSSSKKKK</sequence>